<keyword evidence="4" id="KW-0812">Transmembrane</keyword>
<feature type="transmembrane region" description="Helical" evidence="4">
    <location>
        <begin position="98"/>
        <end position="122"/>
    </location>
</feature>
<reference evidence="7" key="1">
    <citation type="submission" date="2024-02" db="UniProtKB">
        <authorList>
            <consortium name="WormBaseParasite"/>
        </authorList>
    </citation>
    <scope>IDENTIFICATION</scope>
</reference>
<organism evidence="6 7">
    <name type="scientific">Mesorhabditis belari</name>
    <dbReference type="NCBI Taxonomy" id="2138241"/>
    <lineage>
        <taxon>Eukaryota</taxon>
        <taxon>Metazoa</taxon>
        <taxon>Ecdysozoa</taxon>
        <taxon>Nematoda</taxon>
        <taxon>Chromadorea</taxon>
        <taxon>Rhabditida</taxon>
        <taxon>Rhabditina</taxon>
        <taxon>Rhabditomorpha</taxon>
        <taxon>Rhabditoidea</taxon>
        <taxon>Rhabditidae</taxon>
        <taxon>Mesorhabditinae</taxon>
        <taxon>Mesorhabditis</taxon>
    </lineage>
</organism>
<dbReference type="Gene3D" id="3.30.40.10">
    <property type="entry name" value="Zinc/RING finger domain, C3HC4 (zinc finger)"/>
    <property type="match status" value="1"/>
</dbReference>
<dbReference type="AlphaFoldDB" id="A0AAF3J3V8"/>
<keyword evidence="6" id="KW-1185">Reference proteome</keyword>
<accession>A0AAF3J3V8</accession>
<keyword evidence="4" id="KW-1133">Transmembrane helix</keyword>
<evidence type="ECO:0000313" key="7">
    <source>
        <dbReference type="WBParaSite" id="MBELARI_LOCUS14555"/>
    </source>
</evidence>
<dbReference type="PROSITE" id="PS50089">
    <property type="entry name" value="ZF_RING_2"/>
    <property type="match status" value="1"/>
</dbReference>
<feature type="domain" description="RING-type" evidence="5">
    <location>
        <begin position="173"/>
        <end position="216"/>
    </location>
</feature>
<evidence type="ECO:0000256" key="3">
    <source>
        <dbReference type="PROSITE-ProRule" id="PRU00175"/>
    </source>
</evidence>
<evidence type="ECO:0000256" key="1">
    <source>
        <dbReference type="ARBA" id="ARBA00022771"/>
    </source>
</evidence>
<proteinExistence type="predicted"/>
<evidence type="ECO:0000256" key="2">
    <source>
        <dbReference type="ARBA" id="ARBA00022833"/>
    </source>
</evidence>
<dbReference type="InterPro" id="IPR001841">
    <property type="entry name" value="Znf_RING"/>
</dbReference>
<keyword evidence="1 3" id="KW-0479">Metal-binding</keyword>
<name>A0AAF3J3V8_9BILA</name>
<dbReference type="Proteomes" id="UP000887575">
    <property type="component" value="Unassembled WGS sequence"/>
</dbReference>
<dbReference type="InterPro" id="IPR013083">
    <property type="entry name" value="Znf_RING/FYVE/PHD"/>
</dbReference>
<evidence type="ECO:0000259" key="5">
    <source>
        <dbReference type="PROSITE" id="PS50089"/>
    </source>
</evidence>
<dbReference type="Pfam" id="PF13920">
    <property type="entry name" value="zf-C3HC4_3"/>
    <property type="match status" value="1"/>
</dbReference>
<keyword evidence="2" id="KW-0862">Zinc</keyword>
<keyword evidence="1 3" id="KW-0863">Zinc-finger</keyword>
<keyword evidence="4" id="KW-0472">Membrane</keyword>
<dbReference type="GO" id="GO:0008270">
    <property type="term" value="F:zinc ion binding"/>
    <property type="evidence" value="ECO:0007669"/>
    <property type="project" value="UniProtKB-KW"/>
</dbReference>
<evidence type="ECO:0000313" key="6">
    <source>
        <dbReference type="Proteomes" id="UP000887575"/>
    </source>
</evidence>
<feature type="transmembrane region" description="Helical" evidence="4">
    <location>
        <begin position="61"/>
        <end position="86"/>
    </location>
</feature>
<dbReference type="WBParaSite" id="MBELARI_LOCUS14555">
    <property type="protein sequence ID" value="MBELARI_LOCUS14555"/>
    <property type="gene ID" value="MBELARI_LOCUS14555"/>
</dbReference>
<sequence length="227" mass="25999">MSRSSARMPREEPDLTAPEQVLASIFRSYGDYINSLLEGAAVVGKSLCDFFGLPCDSICSAFSTVFSILLAILNFLFQLISGLGYLVRRLTRSDPLQFLLYSAIPWIGAFIYSILSFFIPQLDLFKKIFYFLFHPIQFFLDLFAKVDQRAERVRDIVGVIGPRNTRPASRLLCYKCQRREKTCLLTPCNHFCMCEPCYNEMIDPRTPMKPQCPQCQAPVNSFIRIDL</sequence>
<protein>
    <recommendedName>
        <fullName evidence="5">RING-type domain-containing protein</fullName>
    </recommendedName>
</protein>
<evidence type="ECO:0000256" key="4">
    <source>
        <dbReference type="SAM" id="Phobius"/>
    </source>
</evidence>